<evidence type="ECO:0000256" key="1">
    <source>
        <dbReference type="ARBA" id="ARBA00008853"/>
    </source>
</evidence>
<protein>
    <submittedName>
        <fullName evidence="4">Lactonase drp35</fullName>
    </submittedName>
</protein>
<dbReference type="Proteomes" id="UP000321901">
    <property type="component" value="Unassembled WGS sequence"/>
</dbReference>
<keyword evidence="2" id="KW-0378">Hydrolase</keyword>
<comment type="caution">
    <text evidence="4">The sequence shown here is derived from an EMBL/GenBank/DDBJ whole genome shotgun (WGS) entry which is preliminary data.</text>
</comment>
<dbReference type="SUPFAM" id="SSF63829">
    <property type="entry name" value="Calcium-dependent phosphotriesterase"/>
    <property type="match status" value="1"/>
</dbReference>
<dbReference type="InterPro" id="IPR051262">
    <property type="entry name" value="SMP-30/CGR1_Lactonase"/>
</dbReference>
<accession>A0A511Z732</accession>
<proteinExistence type="inferred from homology"/>
<dbReference type="EMBL" id="BJYL01000020">
    <property type="protein sequence ID" value="GEN83248.1"/>
    <property type="molecule type" value="Genomic_DNA"/>
</dbReference>
<dbReference type="Gene3D" id="2.120.10.30">
    <property type="entry name" value="TolB, C-terminal domain"/>
    <property type="match status" value="1"/>
</dbReference>
<comment type="similarity">
    <text evidence="1">Belongs to the SMP-30/CGR1 family.</text>
</comment>
<dbReference type="AlphaFoldDB" id="A0A511Z732"/>
<dbReference type="Pfam" id="PF08450">
    <property type="entry name" value="SGL"/>
    <property type="match status" value="1"/>
</dbReference>
<evidence type="ECO:0000313" key="4">
    <source>
        <dbReference type="EMBL" id="GEN83248.1"/>
    </source>
</evidence>
<reference evidence="4 5" key="1">
    <citation type="submission" date="2019-07" db="EMBL/GenBank/DDBJ databases">
        <title>Whole genome shotgun sequence of Sporosarcina luteola NBRC 105378.</title>
        <authorList>
            <person name="Hosoyama A."/>
            <person name="Uohara A."/>
            <person name="Ohji S."/>
            <person name="Ichikawa N."/>
        </authorList>
    </citation>
    <scope>NUCLEOTIDE SEQUENCE [LARGE SCALE GENOMIC DNA]</scope>
    <source>
        <strain evidence="4 5">NBRC 105378</strain>
    </source>
</reference>
<dbReference type="InterPro" id="IPR011042">
    <property type="entry name" value="6-blade_b-propeller_TolB-like"/>
</dbReference>
<organism evidence="4 5">
    <name type="scientific">Sporosarcina luteola</name>
    <dbReference type="NCBI Taxonomy" id="582850"/>
    <lineage>
        <taxon>Bacteria</taxon>
        <taxon>Bacillati</taxon>
        <taxon>Bacillota</taxon>
        <taxon>Bacilli</taxon>
        <taxon>Bacillales</taxon>
        <taxon>Caryophanaceae</taxon>
        <taxon>Sporosarcina</taxon>
    </lineage>
</organism>
<sequence>MDEKNTISLQYSRNSAAFPLSADENQLQTVTAEPWLEISKEALQLEGLCFDREGNLYLLEVFGGRVFKVSLPEKTIETVFGENTMNPAAIKIHKDGRLFLCVLGDLNSSIGSGGVYAIQPDGSNMEEIIAPREKYAVDDMVFDRKGGFYFTDFRGHHFDPLGGVYYVSPDFNSVTPIAKNLASPNGISLSKDERSLWITETNANRLNRIELLDDGVTIAPYGSSVPYYFSGYDGPDSCCIDTDDNLYVAMYEQGRVLVFNKNGCPIGQILLPGRENGHMLRSTHPAFIPETNELIICSNDPVGGGGSWLFRAKGFAKGHLGYQFA</sequence>
<gene>
    <name evidence="4" type="primary">drp35</name>
    <name evidence="4" type="ORF">SLU01_15600</name>
</gene>
<dbReference type="OrthoDB" id="2633250at2"/>
<evidence type="ECO:0000313" key="5">
    <source>
        <dbReference type="Proteomes" id="UP000321901"/>
    </source>
</evidence>
<dbReference type="GO" id="GO:0016787">
    <property type="term" value="F:hydrolase activity"/>
    <property type="evidence" value="ECO:0007669"/>
    <property type="project" value="UniProtKB-KW"/>
</dbReference>
<evidence type="ECO:0000256" key="2">
    <source>
        <dbReference type="ARBA" id="ARBA00022801"/>
    </source>
</evidence>
<evidence type="ECO:0000259" key="3">
    <source>
        <dbReference type="Pfam" id="PF08450"/>
    </source>
</evidence>
<dbReference type="PANTHER" id="PTHR47572:SF4">
    <property type="entry name" value="LACTONASE DRP35"/>
    <property type="match status" value="1"/>
</dbReference>
<feature type="domain" description="SMP-30/Gluconolactonase/LRE-like region" evidence="3">
    <location>
        <begin position="46"/>
        <end position="274"/>
    </location>
</feature>
<name>A0A511Z732_9BACL</name>
<keyword evidence="5" id="KW-1185">Reference proteome</keyword>
<dbReference type="PANTHER" id="PTHR47572">
    <property type="entry name" value="LIPOPROTEIN-RELATED"/>
    <property type="match status" value="1"/>
</dbReference>
<dbReference type="InterPro" id="IPR013658">
    <property type="entry name" value="SGL"/>
</dbReference>
<dbReference type="RefSeq" id="WP_147056983.1">
    <property type="nucleotide sequence ID" value="NZ_BJYL01000020.1"/>
</dbReference>